<dbReference type="PROSITE" id="PS01101">
    <property type="entry name" value="CK2_BETA"/>
    <property type="match status" value="1"/>
</dbReference>
<evidence type="ECO:0000313" key="14">
    <source>
        <dbReference type="Proteomes" id="UP000001067"/>
    </source>
</evidence>
<comment type="subcellular location">
    <subcellularLocation>
        <location evidence="1">Endomembrane system</location>
        <topology evidence="1">Multi-pass membrane protein</topology>
    </subcellularLocation>
</comment>
<dbReference type="InterPro" id="IPR035991">
    <property type="entry name" value="Casein_kinase_II_beta-like"/>
</dbReference>
<feature type="transmembrane region" description="Helical" evidence="11">
    <location>
        <begin position="145"/>
        <end position="163"/>
    </location>
</feature>
<feature type="transmembrane region" description="Helical" evidence="11">
    <location>
        <begin position="380"/>
        <end position="402"/>
    </location>
</feature>
<dbReference type="FunFam" id="2.20.25.20:FF:000001">
    <property type="entry name" value="Casein kinase II subunit beta"/>
    <property type="match status" value="1"/>
</dbReference>
<feature type="transmembrane region" description="Helical" evidence="11">
    <location>
        <begin position="108"/>
        <end position="133"/>
    </location>
</feature>
<feature type="region of interest" description="Disordered" evidence="10">
    <location>
        <begin position="645"/>
        <end position="678"/>
    </location>
</feature>
<evidence type="ECO:0000256" key="4">
    <source>
        <dbReference type="ARBA" id="ARBA00022448"/>
    </source>
</evidence>
<dbReference type="FunFam" id="1.10.1820.10:FF:000003">
    <property type="entry name" value="Casein kinase II subunit beta"/>
    <property type="match status" value="1"/>
</dbReference>
<dbReference type="HOGENOM" id="CLU_405511_0_0_1"/>
<feature type="transmembrane region" description="Helical" evidence="11">
    <location>
        <begin position="83"/>
        <end position="102"/>
    </location>
</feature>
<organism evidence="14">
    <name type="scientific">Pyrenophora teres f. teres (strain 0-1)</name>
    <name type="common">Barley net blotch fungus</name>
    <name type="synonym">Drechslera teres f. teres</name>
    <dbReference type="NCBI Taxonomy" id="861557"/>
    <lineage>
        <taxon>Eukaryota</taxon>
        <taxon>Fungi</taxon>
        <taxon>Dikarya</taxon>
        <taxon>Ascomycota</taxon>
        <taxon>Pezizomycotina</taxon>
        <taxon>Dothideomycetes</taxon>
        <taxon>Pleosporomycetidae</taxon>
        <taxon>Pleosporales</taxon>
        <taxon>Pleosporineae</taxon>
        <taxon>Pleosporaceae</taxon>
        <taxon>Pyrenophora</taxon>
    </lineage>
</organism>
<reference evidence="13 14" key="1">
    <citation type="journal article" date="2010" name="Genome Biol.">
        <title>A first genome assembly of the barley fungal pathogen Pyrenophora teres f. teres.</title>
        <authorList>
            <person name="Ellwood S.R."/>
            <person name="Liu Z."/>
            <person name="Syme R.A."/>
            <person name="Lai Z."/>
            <person name="Hane J.K."/>
            <person name="Keiper F."/>
            <person name="Moffat C.S."/>
            <person name="Oliver R.P."/>
            <person name="Friesen T.L."/>
        </authorList>
    </citation>
    <scope>NUCLEOTIDE SEQUENCE [LARGE SCALE GENOMIC DNA]</scope>
    <source>
        <strain evidence="13 14">0-1</strain>
    </source>
</reference>
<dbReference type="InterPro" id="IPR036259">
    <property type="entry name" value="MFS_trans_sf"/>
</dbReference>
<dbReference type="GO" id="GO:0019887">
    <property type="term" value="F:protein kinase regulator activity"/>
    <property type="evidence" value="ECO:0007669"/>
    <property type="project" value="InterPro"/>
</dbReference>
<feature type="transmembrane region" description="Helical" evidence="11">
    <location>
        <begin position="289"/>
        <end position="312"/>
    </location>
</feature>
<dbReference type="InterPro" id="IPR000704">
    <property type="entry name" value="Casein_kinase_II_reg-sub"/>
</dbReference>
<dbReference type="Gene3D" id="1.20.1250.20">
    <property type="entry name" value="MFS general substrate transporter like domains"/>
    <property type="match status" value="2"/>
</dbReference>
<evidence type="ECO:0000259" key="12">
    <source>
        <dbReference type="PROSITE" id="PS50850"/>
    </source>
</evidence>
<feature type="transmembrane region" description="Helical" evidence="11">
    <location>
        <begin position="236"/>
        <end position="255"/>
    </location>
</feature>
<proteinExistence type="inferred from homology"/>
<feature type="transmembrane region" description="Helical" evidence="11">
    <location>
        <begin position="414"/>
        <end position="437"/>
    </location>
</feature>
<evidence type="ECO:0000256" key="11">
    <source>
        <dbReference type="SAM" id="Phobius"/>
    </source>
</evidence>
<evidence type="ECO:0000256" key="10">
    <source>
        <dbReference type="SAM" id="MobiDB-lite"/>
    </source>
</evidence>
<feature type="transmembrane region" description="Helical" evidence="11">
    <location>
        <begin position="204"/>
        <end position="224"/>
    </location>
</feature>
<accession>E3RWE8</accession>
<dbReference type="GO" id="GO:0012505">
    <property type="term" value="C:endomembrane system"/>
    <property type="evidence" value="ECO:0007669"/>
    <property type="project" value="UniProtKB-SubCell"/>
</dbReference>
<dbReference type="GO" id="GO:0016020">
    <property type="term" value="C:membrane"/>
    <property type="evidence" value="ECO:0007669"/>
    <property type="project" value="TreeGrafter"/>
</dbReference>
<evidence type="ECO:0000256" key="9">
    <source>
        <dbReference type="ARBA" id="ARBA00062110"/>
    </source>
</evidence>
<dbReference type="Pfam" id="PF07690">
    <property type="entry name" value="MFS_1"/>
    <property type="match status" value="1"/>
</dbReference>
<dbReference type="InterPro" id="IPR051788">
    <property type="entry name" value="MFS_Transporter"/>
</dbReference>
<dbReference type="InterPro" id="IPR020846">
    <property type="entry name" value="MFS_dom"/>
</dbReference>
<dbReference type="SUPFAM" id="SSF103473">
    <property type="entry name" value="MFS general substrate transporter"/>
    <property type="match status" value="1"/>
</dbReference>
<dbReference type="PANTHER" id="PTHR23514:SF3">
    <property type="entry name" value="BYPASS OF STOP CODON PROTEIN 6"/>
    <property type="match status" value="1"/>
</dbReference>
<evidence type="ECO:0000256" key="5">
    <source>
        <dbReference type="ARBA" id="ARBA00022692"/>
    </source>
</evidence>
<name>E3RWE8_PYRTT</name>
<evidence type="ECO:0000256" key="7">
    <source>
        <dbReference type="ARBA" id="ARBA00023136"/>
    </source>
</evidence>
<dbReference type="SUPFAM" id="SSF57798">
    <property type="entry name" value="Casein kinase II beta subunit"/>
    <property type="match status" value="1"/>
</dbReference>
<comment type="subunit">
    <text evidence="9">Tetramer composed of two alpha chains, one beta chain and one beta' chain.</text>
</comment>
<dbReference type="EMBL" id="GL535465">
    <property type="protein sequence ID" value="EFQ89955.1"/>
    <property type="molecule type" value="Genomic_DNA"/>
</dbReference>
<dbReference type="GO" id="GO:0005956">
    <property type="term" value="C:protein kinase CK2 complex"/>
    <property type="evidence" value="ECO:0007669"/>
    <property type="project" value="InterPro"/>
</dbReference>
<feature type="transmembrane region" description="Helical" evidence="11">
    <location>
        <begin position="169"/>
        <end position="192"/>
    </location>
</feature>
<keyword evidence="4" id="KW-0813">Transport</keyword>
<dbReference type="Gene3D" id="2.20.25.20">
    <property type="match status" value="1"/>
</dbReference>
<dbReference type="PANTHER" id="PTHR23514">
    <property type="entry name" value="BYPASS OF STOP CODON PROTEIN 6"/>
    <property type="match status" value="1"/>
</dbReference>
<evidence type="ECO:0000256" key="2">
    <source>
        <dbReference type="ARBA" id="ARBA00006941"/>
    </source>
</evidence>
<dbReference type="AlphaFoldDB" id="E3RWE8"/>
<keyword evidence="14" id="KW-1185">Reference proteome</keyword>
<dbReference type="KEGG" id="pte:PTT_13604"/>
<feature type="region of interest" description="Disordered" evidence="10">
    <location>
        <begin position="41"/>
        <end position="62"/>
    </location>
</feature>
<comment type="function">
    <text evidence="8">Regulatory subunit of casein kinase II/CK2. As part of the kinase complex regulates the basal catalytic activity of the alpha subunit a constitutively active serine/threonine-protein kinase that phosphorylates a large number of substrates containing acidic residues C-terminal to the phosphorylated serine or threonine.</text>
</comment>
<dbReference type="FunFam" id="1.20.1250.20:FF:000286">
    <property type="entry name" value="MFS efflux transporter"/>
    <property type="match status" value="1"/>
</dbReference>
<dbReference type="InterPro" id="IPR011701">
    <property type="entry name" value="MFS"/>
</dbReference>
<comment type="similarity">
    <text evidence="2">Belongs to the casein kinase 2 subunit beta family.</text>
</comment>
<evidence type="ECO:0000256" key="8">
    <source>
        <dbReference type="ARBA" id="ARBA00045899"/>
    </source>
</evidence>
<dbReference type="PRINTS" id="PR00472">
    <property type="entry name" value="CASNKINASEII"/>
</dbReference>
<evidence type="ECO:0000256" key="1">
    <source>
        <dbReference type="ARBA" id="ARBA00004127"/>
    </source>
</evidence>
<comment type="similarity">
    <text evidence="3">Belongs to the major facilitator superfamily.</text>
</comment>
<dbReference type="SMART" id="SM01085">
    <property type="entry name" value="CK_II_beta"/>
    <property type="match status" value="1"/>
</dbReference>
<sequence length="678" mass="75416">MFQHNGNSSTCVEQPIELQDVSNHLSKPQDAKVAGSYTSLRLSDTKGTRESDPVENLPSPTTQAAEKLERWNHPRSNLFRTMAAFWSFVVMGSNDAAYGALIPYLQEYYHLTFVVISLVFLSPLVGYTASALLNNTIHLKFGQRGVAIIAPSCHLIAYIVIAVHPPYPVLVVIFMLAGFGNGLADAAWNAWIGNMANPNEVLGFLHAFYGLGAVLSPLIATTMITKGSKLPWYTFYYVMIAMAFIELVTSITAFWRETGAVFLAANPRTNNTKDNRMKEALIRLPNARVTWLCSLFLLGYVGIEVALGGWIVKFMLEVRDGEEFASGMTATGFWMGITVGRIILGFVTPRLGEKLAIAIYLPLTMALELIFWLVPQFYVSAVAVSFQGFFLGPLFPAAIVAATKLLPRHLHVSAIGFAAAFGGSGAAIFPFAVGAIAQAKGVQFISSRGNEYFCEIDEEYLTDRFNLTGLNTEVQYYQYALDLVTDVFDFDCDDDMREQIEKSARHLYGLVHARYIVTTRGLAKMLEKFKKSDFGKCPRVMCESQPLLPMGQSDVPNASPVKLYCARCEDLYNPKSSRHAVIDGAYFGTSFHNILFQVYPAVLPPKSQRRYEPRVFGFKVHSAAALARWQADKKDEMKERLKKLNMETGFEEEDEELEEDDEDDMELQEGVEGAAAQL</sequence>
<dbReference type="InterPro" id="IPR016149">
    <property type="entry name" value="Casein_kin_II_reg-sub_N"/>
</dbReference>
<dbReference type="OrthoDB" id="413079at2759"/>
<gene>
    <name evidence="13" type="ORF">PTT_13604</name>
</gene>
<evidence type="ECO:0000256" key="6">
    <source>
        <dbReference type="ARBA" id="ARBA00022989"/>
    </source>
</evidence>
<keyword evidence="7 11" id="KW-0472">Membrane</keyword>
<protein>
    <recommendedName>
        <fullName evidence="12">Major facilitator superfamily (MFS) profile domain-containing protein</fullName>
    </recommendedName>
</protein>
<dbReference type="GO" id="GO:0022857">
    <property type="term" value="F:transmembrane transporter activity"/>
    <property type="evidence" value="ECO:0007669"/>
    <property type="project" value="InterPro"/>
</dbReference>
<dbReference type="PROSITE" id="PS50850">
    <property type="entry name" value="MFS"/>
    <property type="match status" value="1"/>
</dbReference>
<feature type="transmembrane region" description="Helical" evidence="11">
    <location>
        <begin position="324"/>
        <end position="343"/>
    </location>
</feature>
<keyword evidence="5 11" id="KW-0812">Transmembrane</keyword>
<dbReference type="FunFam" id="1.20.1250.20:FF:000308">
    <property type="entry name" value="MFS efflux transporter"/>
    <property type="match status" value="1"/>
</dbReference>
<dbReference type="Proteomes" id="UP000001067">
    <property type="component" value="Unassembled WGS sequence"/>
</dbReference>
<keyword evidence="6 11" id="KW-1133">Transmembrane helix</keyword>
<dbReference type="eggNOG" id="KOG3092">
    <property type="taxonomic scope" value="Eukaryota"/>
</dbReference>
<dbReference type="STRING" id="861557.E3RWE8"/>
<evidence type="ECO:0000256" key="3">
    <source>
        <dbReference type="ARBA" id="ARBA00008335"/>
    </source>
</evidence>
<dbReference type="Gene3D" id="1.10.1820.10">
    <property type="entry name" value="protein kinase ck2 holoenzyme, chain C, domain 1"/>
    <property type="match status" value="1"/>
</dbReference>
<feature type="compositionally biased region" description="Acidic residues" evidence="10">
    <location>
        <begin position="649"/>
        <end position="669"/>
    </location>
</feature>
<feature type="transmembrane region" description="Helical" evidence="11">
    <location>
        <begin position="355"/>
        <end position="374"/>
    </location>
</feature>
<feature type="compositionally biased region" description="Basic and acidic residues" evidence="10">
    <location>
        <begin position="43"/>
        <end position="52"/>
    </location>
</feature>
<feature type="domain" description="Major facilitator superfamily (MFS) profile" evidence="12">
    <location>
        <begin position="80"/>
        <end position="497"/>
    </location>
</feature>
<evidence type="ECO:0000313" key="13">
    <source>
        <dbReference type="EMBL" id="EFQ89955.1"/>
    </source>
</evidence>
<dbReference type="Pfam" id="PF01214">
    <property type="entry name" value="CK_II_beta"/>
    <property type="match status" value="1"/>
</dbReference>